<dbReference type="Gene3D" id="3.90.245.10">
    <property type="entry name" value="Ribonucleoside hydrolase-like"/>
    <property type="match status" value="2"/>
</dbReference>
<evidence type="ECO:0000256" key="3">
    <source>
        <dbReference type="ARBA" id="ARBA00023295"/>
    </source>
</evidence>
<dbReference type="PANTHER" id="PTHR12304">
    <property type="entry name" value="INOSINE-URIDINE PREFERRING NUCLEOSIDE HYDROLASE"/>
    <property type="match status" value="1"/>
</dbReference>
<dbReference type="Proteomes" id="UP001230188">
    <property type="component" value="Unassembled WGS sequence"/>
</dbReference>
<dbReference type="InterPro" id="IPR001910">
    <property type="entry name" value="Inosine/uridine_hydrolase_dom"/>
</dbReference>
<dbReference type="PANTHER" id="PTHR12304:SF4">
    <property type="entry name" value="URIDINE NUCLEOSIDASE"/>
    <property type="match status" value="1"/>
</dbReference>
<dbReference type="GO" id="GO:0006152">
    <property type="term" value="P:purine nucleoside catabolic process"/>
    <property type="evidence" value="ECO:0007669"/>
    <property type="project" value="TreeGrafter"/>
</dbReference>
<evidence type="ECO:0000259" key="4">
    <source>
        <dbReference type="Pfam" id="PF01156"/>
    </source>
</evidence>
<dbReference type="GO" id="GO:0008477">
    <property type="term" value="F:purine nucleosidase activity"/>
    <property type="evidence" value="ECO:0007669"/>
    <property type="project" value="TreeGrafter"/>
</dbReference>
<sequence>MRLWFFGALASFEEEKVRRVWVDLDNSAGVEGVRDVDDALALIQILHSPEVRVVGVSTVFGNAAEAEVYEATRSFLDAHFSGVPLFRSIDASAVANTTIIALGPLTNVAEVLKRALPEEIVFVGGRRPGHRFTVGNANADALADMNFEKDPVAAASVLESGVRVVLAPFELSEQVRLGAFGRGGGPLATWVAEVTDPWLEFWVSAFSVDYFNPYDCLAVVAITHPHLLRCDQRRATIEEGPSDGVSLAFSNHAESPAAHGIGTPTKPYLHVRPRGDGAPVTFCHAPVNAAEVTSLILDRIILGVEEEDPRPSRELL</sequence>
<name>A0AAD7U6Y8_9STRA</name>
<dbReference type="AlphaFoldDB" id="A0AAD7U6Y8"/>
<evidence type="ECO:0000256" key="1">
    <source>
        <dbReference type="ARBA" id="ARBA00009176"/>
    </source>
</evidence>
<accession>A0AAD7U6Y8</accession>
<gene>
    <name evidence="5" type="ORF">CTAYLR_008003</name>
</gene>
<keyword evidence="2" id="KW-0378">Hydrolase</keyword>
<protein>
    <recommendedName>
        <fullName evidence="4">Inosine/uridine-preferring nucleoside hydrolase domain-containing protein</fullName>
    </recommendedName>
</protein>
<proteinExistence type="inferred from homology"/>
<keyword evidence="6" id="KW-1185">Reference proteome</keyword>
<evidence type="ECO:0000313" key="5">
    <source>
        <dbReference type="EMBL" id="KAJ8599420.1"/>
    </source>
</evidence>
<organism evidence="5 6">
    <name type="scientific">Chrysophaeum taylorii</name>
    <dbReference type="NCBI Taxonomy" id="2483200"/>
    <lineage>
        <taxon>Eukaryota</taxon>
        <taxon>Sar</taxon>
        <taxon>Stramenopiles</taxon>
        <taxon>Ochrophyta</taxon>
        <taxon>Pelagophyceae</taxon>
        <taxon>Pelagomonadales</taxon>
        <taxon>Pelagomonadaceae</taxon>
        <taxon>Chrysophaeum</taxon>
    </lineage>
</organism>
<evidence type="ECO:0000256" key="2">
    <source>
        <dbReference type="ARBA" id="ARBA00022801"/>
    </source>
</evidence>
<keyword evidence="3" id="KW-0326">Glycosidase</keyword>
<dbReference type="InterPro" id="IPR036452">
    <property type="entry name" value="Ribo_hydro-like"/>
</dbReference>
<dbReference type="Pfam" id="PF01156">
    <property type="entry name" value="IU_nuc_hydro"/>
    <property type="match status" value="1"/>
</dbReference>
<dbReference type="GO" id="GO:0005829">
    <property type="term" value="C:cytosol"/>
    <property type="evidence" value="ECO:0007669"/>
    <property type="project" value="TreeGrafter"/>
</dbReference>
<comment type="caution">
    <text evidence="5">The sequence shown here is derived from an EMBL/GenBank/DDBJ whole genome shotgun (WGS) entry which is preliminary data.</text>
</comment>
<evidence type="ECO:0000313" key="6">
    <source>
        <dbReference type="Proteomes" id="UP001230188"/>
    </source>
</evidence>
<reference evidence="5" key="1">
    <citation type="submission" date="2023-01" db="EMBL/GenBank/DDBJ databases">
        <title>Metagenome sequencing of chrysophaentin producing Chrysophaeum taylorii.</title>
        <authorList>
            <person name="Davison J."/>
            <person name="Bewley C."/>
        </authorList>
    </citation>
    <scope>NUCLEOTIDE SEQUENCE</scope>
    <source>
        <strain evidence="5">NIES-1699</strain>
    </source>
</reference>
<comment type="similarity">
    <text evidence="1">Belongs to the IUNH family.</text>
</comment>
<dbReference type="InterPro" id="IPR023186">
    <property type="entry name" value="IUNH"/>
</dbReference>
<feature type="domain" description="Inosine/uridine-preferring nucleoside hydrolase" evidence="4">
    <location>
        <begin position="96"/>
        <end position="244"/>
    </location>
</feature>
<dbReference type="SUPFAM" id="SSF53590">
    <property type="entry name" value="Nucleoside hydrolase"/>
    <property type="match status" value="1"/>
</dbReference>
<dbReference type="EMBL" id="JAQMWT010000565">
    <property type="protein sequence ID" value="KAJ8599420.1"/>
    <property type="molecule type" value="Genomic_DNA"/>
</dbReference>